<evidence type="ECO:0000313" key="4">
    <source>
        <dbReference type="EMBL" id="KAA8884303.1"/>
    </source>
</evidence>
<evidence type="ECO:0000256" key="1">
    <source>
        <dbReference type="ARBA" id="ARBA00023125"/>
    </source>
</evidence>
<dbReference type="OrthoDB" id="134933at2"/>
<accession>A0A5N0E5P7</accession>
<dbReference type="AlphaFoldDB" id="A0A5N0E5P7"/>
<dbReference type="GO" id="GO:0003677">
    <property type="term" value="F:DNA binding"/>
    <property type="evidence" value="ECO:0007669"/>
    <property type="project" value="UniProtKB-KW"/>
</dbReference>
<dbReference type="PANTHER" id="PTHR43214:SF42">
    <property type="entry name" value="TRANSCRIPTIONAL REGULATORY PROTEIN DESR"/>
    <property type="match status" value="1"/>
</dbReference>
<keyword evidence="5" id="KW-1185">Reference proteome</keyword>
<evidence type="ECO:0000259" key="3">
    <source>
        <dbReference type="PROSITE" id="PS50043"/>
    </source>
</evidence>
<dbReference type="Gene3D" id="1.10.10.10">
    <property type="entry name" value="Winged helix-like DNA-binding domain superfamily/Winged helix DNA-binding domain"/>
    <property type="match status" value="1"/>
</dbReference>
<dbReference type="InterPro" id="IPR011990">
    <property type="entry name" value="TPR-like_helical_dom_sf"/>
</dbReference>
<dbReference type="GO" id="GO:0006355">
    <property type="term" value="P:regulation of DNA-templated transcription"/>
    <property type="evidence" value="ECO:0007669"/>
    <property type="project" value="InterPro"/>
</dbReference>
<dbReference type="PROSITE" id="PS50043">
    <property type="entry name" value="HTH_LUXR_2"/>
    <property type="match status" value="1"/>
</dbReference>
<dbReference type="InterPro" id="IPR039420">
    <property type="entry name" value="WalR-like"/>
</dbReference>
<dbReference type="InterPro" id="IPR000792">
    <property type="entry name" value="Tscrpt_reg_LuxR_C"/>
</dbReference>
<dbReference type="PROSITE" id="PS00622">
    <property type="entry name" value="HTH_LUXR_1"/>
    <property type="match status" value="1"/>
</dbReference>
<dbReference type="EMBL" id="VXLC01000021">
    <property type="protein sequence ID" value="KAA8884303.1"/>
    <property type="molecule type" value="Genomic_DNA"/>
</dbReference>
<name>A0A5N0E5P7_9NOCA</name>
<dbReference type="SUPFAM" id="SSF48452">
    <property type="entry name" value="TPR-like"/>
    <property type="match status" value="1"/>
</dbReference>
<dbReference type="PRINTS" id="PR00038">
    <property type="entry name" value="HTHLUXR"/>
</dbReference>
<reference evidence="4 5" key="1">
    <citation type="submission" date="2019-09" db="EMBL/GenBank/DDBJ databases">
        <authorList>
            <person name="Wang X."/>
        </authorList>
    </citation>
    <scope>NUCLEOTIDE SEQUENCE [LARGE SCALE GENOMIC DNA]</scope>
    <source>
        <strain evidence="4 5">CICC 11023</strain>
    </source>
</reference>
<evidence type="ECO:0000313" key="5">
    <source>
        <dbReference type="Proteomes" id="UP000323876"/>
    </source>
</evidence>
<dbReference type="Gene3D" id="1.25.40.10">
    <property type="entry name" value="Tetratricopeptide repeat domain"/>
    <property type="match status" value="1"/>
</dbReference>
<feature type="region of interest" description="Disordered" evidence="2">
    <location>
        <begin position="585"/>
        <end position="604"/>
    </location>
</feature>
<dbReference type="Proteomes" id="UP000323876">
    <property type="component" value="Unassembled WGS sequence"/>
</dbReference>
<dbReference type="CDD" id="cd06170">
    <property type="entry name" value="LuxR_C_like"/>
    <property type="match status" value="1"/>
</dbReference>
<dbReference type="RefSeq" id="WP_150406282.1">
    <property type="nucleotide sequence ID" value="NZ_VXLC01000021.1"/>
</dbReference>
<dbReference type="SUPFAM" id="SSF46894">
    <property type="entry name" value="C-terminal effector domain of the bipartite response regulators"/>
    <property type="match status" value="1"/>
</dbReference>
<dbReference type="InterPro" id="IPR036388">
    <property type="entry name" value="WH-like_DNA-bd_sf"/>
</dbReference>
<keyword evidence="1" id="KW-0238">DNA-binding</keyword>
<feature type="domain" description="HTH luxR-type" evidence="3">
    <location>
        <begin position="600"/>
        <end position="665"/>
    </location>
</feature>
<dbReference type="SMART" id="SM00421">
    <property type="entry name" value="HTH_LUXR"/>
    <property type="match status" value="1"/>
</dbReference>
<dbReference type="Pfam" id="PF00196">
    <property type="entry name" value="GerE"/>
    <property type="match status" value="1"/>
</dbReference>
<proteinExistence type="predicted"/>
<protein>
    <recommendedName>
        <fullName evidence="3">HTH luxR-type domain-containing protein</fullName>
    </recommendedName>
</protein>
<evidence type="ECO:0000256" key="2">
    <source>
        <dbReference type="SAM" id="MobiDB-lite"/>
    </source>
</evidence>
<dbReference type="InterPro" id="IPR016032">
    <property type="entry name" value="Sig_transdc_resp-reg_C-effctor"/>
</dbReference>
<sequence>MHQQISSQGEKWSTLHRSGVGQAMAVLGGASTVGLVAELLDADEAVVRAAVRQLAAGASVRALFDDVDLAERILRDTPAQVRRELHARAANLLHDKGFPPSAVADQLVAAGAADHSWAAVVLLTAAAEALANDQIDRAVARLELAYRATRDPADRATIAIRLVRAEWRSSPSNRTRNYTRMRAAVRAGRVPASGLPAVVMFLLWHGQTQHADQALGQLDCGSLDEVAPKVDFLCAWLRSAHPPHAQRHPRLLTARARRHSAVAMQLSPHLLGAELLTSLFTGWPQAETVTLAQRLLTGHRLAPGTVETLAAAVHCLIYTDQLDVAAAWCDSLLAEAEARRAPTWQSIFTGLRAETMLRKGNARAAAEDAVFALNHVPAEQLGVWIGTPIAALVRALTLAGKHAGAEAQLRRPVPRALFESRFGLPYLHARGHHYLAVDNADEALRTFRRCGHLMRRWQMDFPWLVAWRNDVAAAHLALGEHGHARAVANRHLDLLGAASQHRTGGVSLRMLAATADRYQRVRLLRAATAIARSGGCDLELATALGELGAAHRAVGDHDKARVLIREAIRLAESCGADTLLRDLLGDRAQRPRPSPRLRPHPNALDTLSPAERRVAELAAHGKRNRDIAATLDITTSTVEQHLTRVYRKLEIARRTELTFVFTPTGPSVSATG</sequence>
<dbReference type="PANTHER" id="PTHR43214">
    <property type="entry name" value="TWO-COMPONENT RESPONSE REGULATOR"/>
    <property type="match status" value="1"/>
</dbReference>
<organism evidence="4 5">
    <name type="scientific">Nocardia colli</name>
    <dbReference type="NCBI Taxonomy" id="2545717"/>
    <lineage>
        <taxon>Bacteria</taxon>
        <taxon>Bacillati</taxon>
        <taxon>Actinomycetota</taxon>
        <taxon>Actinomycetes</taxon>
        <taxon>Mycobacteriales</taxon>
        <taxon>Nocardiaceae</taxon>
        <taxon>Nocardia</taxon>
    </lineage>
</organism>
<comment type="caution">
    <text evidence="4">The sequence shown here is derived from an EMBL/GenBank/DDBJ whole genome shotgun (WGS) entry which is preliminary data.</text>
</comment>
<gene>
    <name evidence="4" type="ORF">F3087_34360</name>
</gene>